<organism evidence="1 2">
    <name type="scientific">Lentzea jiangxiensis</name>
    <dbReference type="NCBI Taxonomy" id="641025"/>
    <lineage>
        <taxon>Bacteria</taxon>
        <taxon>Bacillati</taxon>
        <taxon>Actinomycetota</taxon>
        <taxon>Actinomycetes</taxon>
        <taxon>Pseudonocardiales</taxon>
        <taxon>Pseudonocardiaceae</taxon>
        <taxon>Lentzea</taxon>
    </lineage>
</organism>
<evidence type="ECO:0000313" key="2">
    <source>
        <dbReference type="Proteomes" id="UP000199691"/>
    </source>
</evidence>
<reference evidence="2" key="1">
    <citation type="submission" date="2016-10" db="EMBL/GenBank/DDBJ databases">
        <authorList>
            <person name="Varghese N."/>
            <person name="Submissions S."/>
        </authorList>
    </citation>
    <scope>NUCLEOTIDE SEQUENCE [LARGE SCALE GENOMIC DNA]</scope>
    <source>
        <strain evidence="2">CGMCC 4.6609</strain>
    </source>
</reference>
<accession>A0A1H0X4X2</accession>
<dbReference type="STRING" id="641025.SAMN05421507_13516"/>
<dbReference type="Proteomes" id="UP000199691">
    <property type="component" value="Unassembled WGS sequence"/>
</dbReference>
<dbReference type="AlphaFoldDB" id="A0A1H0X4X2"/>
<proteinExistence type="predicted"/>
<gene>
    <name evidence="1" type="ORF">SAMN05421507_13516</name>
</gene>
<dbReference type="EMBL" id="FNIX01000035">
    <property type="protein sequence ID" value="SDP97998.1"/>
    <property type="molecule type" value="Genomic_DNA"/>
</dbReference>
<name>A0A1H0X4X2_9PSEU</name>
<sequence>MTASAAYRVQNPNSGKCLLIRGSANEAGSSSSAARPAWAKRRLVV</sequence>
<protein>
    <submittedName>
        <fullName evidence="1">Uncharacterized protein</fullName>
    </submittedName>
</protein>
<keyword evidence="2" id="KW-1185">Reference proteome</keyword>
<evidence type="ECO:0000313" key="1">
    <source>
        <dbReference type="EMBL" id="SDP97998.1"/>
    </source>
</evidence>